<accession>A0A2G2WS72</accession>
<dbReference type="EMBL" id="MLFT02000005">
    <property type="protein sequence ID" value="PHT48108.1"/>
    <property type="molecule type" value="Genomic_DNA"/>
</dbReference>
<protein>
    <recommendedName>
        <fullName evidence="3">Cotton fiber protein</fullName>
    </recommendedName>
</protein>
<evidence type="ECO:0008006" key="3">
    <source>
        <dbReference type="Google" id="ProtNLM"/>
    </source>
</evidence>
<dbReference type="Pfam" id="PF05553">
    <property type="entry name" value="DUF761"/>
    <property type="match status" value="1"/>
</dbReference>
<dbReference type="Proteomes" id="UP000224567">
    <property type="component" value="Unassembled WGS sequence"/>
</dbReference>
<reference evidence="1 2" key="1">
    <citation type="journal article" date="2017" name="Genome Biol.">
        <title>New reference genome sequences of hot pepper reveal the massive evolution of plant disease-resistance genes by retroduplication.</title>
        <authorList>
            <person name="Kim S."/>
            <person name="Park J."/>
            <person name="Yeom S.I."/>
            <person name="Kim Y.M."/>
            <person name="Seo E."/>
            <person name="Kim K.T."/>
            <person name="Kim M.S."/>
            <person name="Lee J.M."/>
            <person name="Cheong K."/>
            <person name="Shin H.S."/>
            <person name="Kim S.B."/>
            <person name="Han K."/>
            <person name="Lee J."/>
            <person name="Park M."/>
            <person name="Lee H.A."/>
            <person name="Lee H.Y."/>
            <person name="Lee Y."/>
            <person name="Oh S."/>
            <person name="Lee J.H."/>
            <person name="Choi E."/>
            <person name="Choi E."/>
            <person name="Lee S.E."/>
            <person name="Jeon J."/>
            <person name="Kim H."/>
            <person name="Choi G."/>
            <person name="Song H."/>
            <person name="Lee J."/>
            <person name="Lee S.C."/>
            <person name="Kwon J.K."/>
            <person name="Lee H.Y."/>
            <person name="Koo N."/>
            <person name="Hong Y."/>
            <person name="Kim R.W."/>
            <person name="Kang W.H."/>
            <person name="Huh J.H."/>
            <person name="Kang B.C."/>
            <person name="Yang T.J."/>
            <person name="Lee Y.H."/>
            <person name="Bennetzen J.L."/>
            <person name="Choi D."/>
        </authorList>
    </citation>
    <scope>NUCLEOTIDE SEQUENCE [LARGE SCALE GENOMIC DNA]</scope>
    <source>
        <strain evidence="2">cv. PBC81</strain>
    </source>
</reference>
<keyword evidence="2" id="KW-1185">Reference proteome</keyword>
<dbReference type="AlphaFoldDB" id="A0A2G2WS72"/>
<comment type="caution">
    <text evidence="1">The sequence shown here is derived from an EMBL/GenBank/DDBJ whole genome shotgun (WGS) entry which is preliminary data.</text>
</comment>
<dbReference type="InterPro" id="IPR008480">
    <property type="entry name" value="DUF761_pln"/>
</dbReference>
<dbReference type="PANTHER" id="PTHR33265:SF10">
    <property type="entry name" value="OS01G0133200 PROTEIN"/>
    <property type="match status" value="1"/>
</dbReference>
<proteinExistence type="predicted"/>
<gene>
    <name evidence="1" type="ORF">CQW23_12316</name>
</gene>
<evidence type="ECO:0000313" key="1">
    <source>
        <dbReference type="EMBL" id="PHT48108.1"/>
    </source>
</evidence>
<organism evidence="1 2">
    <name type="scientific">Capsicum baccatum</name>
    <name type="common">Peruvian pepper</name>
    <dbReference type="NCBI Taxonomy" id="33114"/>
    <lineage>
        <taxon>Eukaryota</taxon>
        <taxon>Viridiplantae</taxon>
        <taxon>Streptophyta</taxon>
        <taxon>Embryophyta</taxon>
        <taxon>Tracheophyta</taxon>
        <taxon>Spermatophyta</taxon>
        <taxon>Magnoliopsida</taxon>
        <taxon>eudicotyledons</taxon>
        <taxon>Gunneridae</taxon>
        <taxon>Pentapetalae</taxon>
        <taxon>asterids</taxon>
        <taxon>lamiids</taxon>
        <taxon>Solanales</taxon>
        <taxon>Solanaceae</taxon>
        <taxon>Solanoideae</taxon>
        <taxon>Capsiceae</taxon>
        <taxon>Capsicum</taxon>
    </lineage>
</organism>
<dbReference type="PANTHER" id="PTHR33265">
    <property type="entry name" value="AVR9/CF-9 RAPIDLY ELICITED PROTEIN-RELATED"/>
    <property type="match status" value="1"/>
</dbReference>
<name>A0A2G2WS72_CAPBA</name>
<sequence>MPKKNPPIFQKVSTNLLNMSIFLAKMKKPIITRLISLKETKKMMKMKKISLLKHYNYRYIQEYQFSPSNTPLLQFYNRKDSPRKQRSYRDFCSSVFLISKCLGIANGEGEEKRRRYPVLELEGLGSMEDGRELLDIGNEDEDDNNSVDERAEKFIERFYEEIKLQRQASFLKQFNAMVDN</sequence>
<dbReference type="OrthoDB" id="1936669at2759"/>
<reference evidence="2" key="2">
    <citation type="journal article" date="2017" name="J. Anim. Genet.">
        <title>Multiple reference genome sequences of hot pepper reveal the massive evolution of plant disease resistance genes by retroduplication.</title>
        <authorList>
            <person name="Kim S."/>
            <person name="Park J."/>
            <person name="Yeom S.-I."/>
            <person name="Kim Y.-M."/>
            <person name="Seo E."/>
            <person name="Kim K.-T."/>
            <person name="Kim M.-S."/>
            <person name="Lee J.M."/>
            <person name="Cheong K."/>
            <person name="Shin H.-S."/>
            <person name="Kim S.-B."/>
            <person name="Han K."/>
            <person name="Lee J."/>
            <person name="Park M."/>
            <person name="Lee H.-A."/>
            <person name="Lee H.-Y."/>
            <person name="Lee Y."/>
            <person name="Oh S."/>
            <person name="Lee J.H."/>
            <person name="Choi E."/>
            <person name="Choi E."/>
            <person name="Lee S.E."/>
            <person name="Jeon J."/>
            <person name="Kim H."/>
            <person name="Choi G."/>
            <person name="Song H."/>
            <person name="Lee J."/>
            <person name="Lee S.-C."/>
            <person name="Kwon J.-K."/>
            <person name="Lee H.-Y."/>
            <person name="Koo N."/>
            <person name="Hong Y."/>
            <person name="Kim R.W."/>
            <person name="Kang W.-H."/>
            <person name="Huh J.H."/>
            <person name="Kang B.-C."/>
            <person name="Yang T.-J."/>
            <person name="Lee Y.-H."/>
            <person name="Bennetzen J.L."/>
            <person name="Choi D."/>
        </authorList>
    </citation>
    <scope>NUCLEOTIDE SEQUENCE [LARGE SCALE GENOMIC DNA]</scope>
    <source>
        <strain evidence="2">cv. PBC81</strain>
    </source>
</reference>
<evidence type="ECO:0000313" key="2">
    <source>
        <dbReference type="Proteomes" id="UP000224567"/>
    </source>
</evidence>